<evidence type="ECO:0000313" key="3">
    <source>
        <dbReference type="Proteomes" id="UP000441586"/>
    </source>
</evidence>
<gene>
    <name evidence="2" type="ORF">GP644_23455</name>
</gene>
<keyword evidence="1" id="KW-0472">Membrane</keyword>
<proteinExistence type="predicted"/>
<keyword evidence="1" id="KW-1133">Transmembrane helix</keyword>
<reference evidence="2 3" key="1">
    <citation type="submission" date="2019-12" db="EMBL/GenBank/DDBJ databases">
        <authorList>
            <person name="Zhang Y.-J."/>
        </authorList>
    </citation>
    <scope>NUCLEOTIDE SEQUENCE [LARGE SCALE GENOMIC DNA]</scope>
    <source>
        <strain evidence="2 3">H18S-6</strain>
    </source>
</reference>
<evidence type="ECO:0000256" key="1">
    <source>
        <dbReference type="SAM" id="Phobius"/>
    </source>
</evidence>
<dbReference type="AlphaFoldDB" id="A0A6A4R9W7"/>
<keyword evidence="1" id="KW-0812">Transmembrane</keyword>
<organism evidence="2 3">
    <name type="scientific">Parasedimentitalea maritima</name>
    <dbReference type="NCBI Taxonomy" id="2578117"/>
    <lineage>
        <taxon>Bacteria</taxon>
        <taxon>Pseudomonadati</taxon>
        <taxon>Pseudomonadota</taxon>
        <taxon>Alphaproteobacteria</taxon>
        <taxon>Rhodobacterales</taxon>
        <taxon>Paracoccaceae</taxon>
        <taxon>Parasedimentitalea</taxon>
    </lineage>
</organism>
<accession>A0A6A4R9W7</accession>
<protein>
    <submittedName>
        <fullName evidence="2">Uncharacterized protein</fullName>
    </submittedName>
</protein>
<sequence length="145" mass="15872">MAKLVTGMHDGKAALEEVQADPGAKLRLEEALIDREVELQRIAQADRADARSLQVETLKANRGWLSENFLYLMTFLLLVFAFGFASAVTFIELSPTGERYADLIMTGLVAGLVGGVVRFFYGGGGRSQQPQLGGKRLQDFGDYGR</sequence>
<evidence type="ECO:0000313" key="2">
    <source>
        <dbReference type="EMBL" id="KAE9624472.1"/>
    </source>
</evidence>
<feature type="transmembrane region" description="Helical" evidence="1">
    <location>
        <begin position="103"/>
        <end position="121"/>
    </location>
</feature>
<feature type="transmembrane region" description="Helical" evidence="1">
    <location>
        <begin position="69"/>
        <end position="91"/>
    </location>
</feature>
<dbReference type="Proteomes" id="UP000441586">
    <property type="component" value="Unassembled WGS sequence"/>
</dbReference>
<comment type="caution">
    <text evidence="2">The sequence shown here is derived from an EMBL/GenBank/DDBJ whole genome shotgun (WGS) entry which is preliminary data.</text>
</comment>
<name>A0A6A4R9W7_9RHOB</name>
<dbReference type="EMBL" id="WSFO01000035">
    <property type="protein sequence ID" value="KAE9624472.1"/>
    <property type="molecule type" value="Genomic_DNA"/>
</dbReference>